<keyword evidence="2" id="KW-0325">Glycoprotein</keyword>
<dbReference type="InterPro" id="IPR023214">
    <property type="entry name" value="HAD_sf"/>
</dbReference>
<dbReference type="Gene3D" id="3.40.50.1000">
    <property type="entry name" value="HAD superfamily/HAD-like"/>
    <property type="match status" value="1"/>
</dbReference>
<evidence type="ECO:0000256" key="1">
    <source>
        <dbReference type="ARBA" id="ARBA00022729"/>
    </source>
</evidence>
<keyword evidence="3" id="KW-0758">Storage protein</keyword>
<accession>A0ABM0UXR0</accession>
<evidence type="ECO:0000313" key="5">
    <source>
        <dbReference type="Proteomes" id="UP000694864"/>
    </source>
</evidence>
<dbReference type="InterPro" id="IPR005519">
    <property type="entry name" value="Acid_phosphat_B-like"/>
</dbReference>
<dbReference type="Proteomes" id="UP000694864">
    <property type="component" value="Chromosome 12"/>
</dbReference>
<dbReference type="InterPro" id="IPR036412">
    <property type="entry name" value="HAD-like_sf"/>
</dbReference>
<feature type="chain" id="PRO_5046335331" evidence="4">
    <location>
        <begin position="27"/>
        <end position="268"/>
    </location>
</feature>
<proteinExistence type="inferred from homology"/>
<dbReference type="PANTHER" id="PTHR31284:SF39">
    <property type="entry name" value="ACID PHOSPHATASE-LIKE PROTEIN"/>
    <property type="match status" value="1"/>
</dbReference>
<dbReference type="SUPFAM" id="SSF56784">
    <property type="entry name" value="HAD-like"/>
    <property type="match status" value="1"/>
</dbReference>
<protein>
    <submittedName>
        <fullName evidence="6">Acid phosphatase 1-like</fullName>
    </submittedName>
</protein>
<dbReference type="GeneID" id="104730407"/>
<organism evidence="5 6">
    <name type="scientific">Camelina sativa</name>
    <name type="common">False flax</name>
    <name type="synonym">Myagrum sativum</name>
    <dbReference type="NCBI Taxonomy" id="90675"/>
    <lineage>
        <taxon>Eukaryota</taxon>
        <taxon>Viridiplantae</taxon>
        <taxon>Streptophyta</taxon>
        <taxon>Embryophyta</taxon>
        <taxon>Tracheophyta</taxon>
        <taxon>Spermatophyta</taxon>
        <taxon>Magnoliopsida</taxon>
        <taxon>eudicotyledons</taxon>
        <taxon>Gunneridae</taxon>
        <taxon>Pentapetalae</taxon>
        <taxon>rosids</taxon>
        <taxon>malvids</taxon>
        <taxon>Brassicales</taxon>
        <taxon>Brassicaceae</taxon>
        <taxon>Camelineae</taxon>
        <taxon>Camelina</taxon>
    </lineage>
</organism>
<dbReference type="NCBIfam" id="TIGR01675">
    <property type="entry name" value="plant-AP"/>
    <property type="match status" value="1"/>
</dbReference>
<evidence type="ECO:0000313" key="6">
    <source>
        <dbReference type="RefSeq" id="XP_010447870.1"/>
    </source>
</evidence>
<dbReference type="Pfam" id="PF03767">
    <property type="entry name" value="Acid_phosphat_B"/>
    <property type="match status" value="1"/>
</dbReference>
<gene>
    <name evidence="6" type="primary">LOC104730407</name>
</gene>
<reference evidence="5" key="1">
    <citation type="journal article" date="2014" name="Nat. Commun.">
        <title>The emerging biofuel crop Camelina sativa retains a highly undifferentiated hexaploid genome structure.</title>
        <authorList>
            <person name="Kagale S."/>
            <person name="Koh C."/>
            <person name="Nixon J."/>
            <person name="Bollina V."/>
            <person name="Clarke W.E."/>
            <person name="Tuteja R."/>
            <person name="Spillane C."/>
            <person name="Robinson S.J."/>
            <person name="Links M.G."/>
            <person name="Clarke C."/>
            <person name="Higgins E.E."/>
            <person name="Huebert T."/>
            <person name="Sharpe A.G."/>
            <person name="Parkin I.A."/>
        </authorList>
    </citation>
    <scope>NUCLEOTIDE SEQUENCE [LARGE SCALE GENOMIC DNA]</scope>
    <source>
        <strain evidence="5">cv. DH55</strain>
    </source>
</reference>
<comment type="function">
    <text evidence="3">May function as somatic storage protein during early seedling development.</text>
</comment>
<dbReference type="PIRSF" id="PIRSF002674">
    <property type="entry name" value="VSP"/>
    <property type="match status" value="1"/>
</dbReference>
<evidence type="ECO:0000256" key="4">
    <source>
        <dbReference type="SAM" id="SignalP"/>
    </source>
</evidence>
<sequence>MTLSRSRSVSFFILALFAVLINPAISSRASSFIKLPNSDEFPDESPDESQVIAHCAAWRLAVETDNAGEWKVVPRGCVPYVKNYYSSGQFDADYDVLVVYITNYAKTIKLAGNGKDAWVFDIDETLLSNFPYYKAHHGYGSEPYDNTQFNRWVVTGKAPAFDAGLRLYNALKELGFTIILLTGRDESQRSITEKNLLYAGYSGWNRLLLRGHEDQGKSATQYKSEQRSKVVKEGYTIHGSTGDQWSDLQGFALATRSFKVPNPLYYIA</sequence>
<feature type="signal peptide" evidence="4">
    <location>
        <begin position="1"/>
        <end position="26"/>
    </location>
</feature>
<evidence type="ECO:0000256" key="3">
    <source>
        <dbReference type="PIRNR" id="PIRNR002674"/>
    </source>
</evidence>
<dbReference type="InterPro" id="IPR014403">
    <property type="entry name" value="APS1/VSP"/>
</dbReference>
<reference evidence="6" key="2">
    <citation type="submission" date="2025-08" db="UniProtKB">
        <authorList>
            <consortium name="RefSeq"/>
        </authorList>
    </citation>
    <scope>IDENTIFICATION</scope>
    <source>
        <tissue evidence="6">Leaf</tissue>
    </source>
</reference>
<keyword evidence="1 4" id="KW-0732">Signal</keyword>
<name>A0ABM0UXR0_CAMSA</name>
<comment type="similarity">
    <text evidence="3">Belongs to the APS1/VSP family.</text>
</comment>
<evidence type="ECO:0000256" key="2">
    <source>
        <dbReference type="ARBA" id="ARBA00023180"/>
    </source>
</evidence>
<keyword evidence="5" id="KW-1185">Reference proteome</keyword>
<dbReference type="CDD" id="cd07535">
    <property type="entry name" value="HAD_VSP"/>
    <property type="match status" value="1"/>
</dbReference>
<dbReference type="InterPro" id="IPR010028">
    <property type="entry name" value="Acid_phosphatase_pln"/>
</dbReference>
<dbReference type="RefSeq" id="XP_010447870.1">
    <property type="nucleotide sequence ID" value="XM_010449568.2"/>
</dbReference>
<dbReference type="PANTHER" id="PTHR31284">
    <property type="entry name" value="ACID PHOSPHATASE-LIKE PROTEIN"/>
    <property type="match status" value="1"/>
</dbReference>